<dbReference type="AlphaFoldDB" id="A0A0R2A4R3"/>
<dbReference type="InterPro" id="IPR011006">
    <property type="entry name" value="CheY-like_superfamily"/>
</dbReference>
<dbReference type="STRING" id="1423813.FC26_GL001123"/>
<gene>
    <name evidence="4" type="ORF">FC26_GL001123</name>
</gene>
<dbReference type="InterPro" id="IPR046947">
    <property type="entry name" value="LytR-like"/>
</dbReference>
<comment type="caution">
    <text evidence="4">The sequence shown here is derived from an EMBL/GenBank/DDBJ whole genome shotgun (WGS) entry which is preliminary data.</text>
</comment>
<name>A0A0R2A4R3_9LACO</name>
<dbReference type="PATRIC" id="fig|1423813.3.peg.1142"/>
<dbReference type="SMART" id="SM00850">
    <property type="entry name" value="LytTR"/>
    <property type="match status" value="1"/>
</dbReference>
<keyword evidence="5" id="KW-1185">Reference proteome</keyword>
<dbReference type="SMART" id="SM00448">
    <property type="entry name" value="REC"/>
    <property type="match status" value="1"/>
</dbReference>
<dbReference type="Gene3D" id="3.40.50.2300">
    <property type="match status" value="1"/>
</dbReference>
<reference evidence="4 5" key="1">
    <citation type="journal article" date="2015" name="Genome Announc.">
        <title>Expanding the biotechnology potential of lactobacilli through comparative genomics of 213 strains and associated genera.</title>
        <authorList>
            <person name="Sun Z."/>
            <person name="Harris H.M."/>
            <person name="McCann A."/>
            <person name="Guo C."/>
            <person name="Argimon S."/>
            <person name="Zhang W."/>
            <person name="Yang X."/>
            <person name="Jeffery I.B."/>
            <person name="Cooney J.C."/>
            <person name="Kagawa T.F."/>
            <person name="Liu W."/>
            <person name="Song Y."/>
            <person name="Salvetti E."/>
            <person name="Wrobel A."/>
            <person name="Rasinkangas P."/>
            <person name="Parkhill J."/>
            <person name="Rea M.C."/>
            <person name="O'Sullivan O."/>
            <person name="Ritari J."/>
            <person name="Douillard F.P."/>
            <person name="Paul Ross R."/>
            <person name="Yang R."/>
            <person name="Briner A.E."/>
            <person name="Felis G.E."/>
            <person name="de Vos W.M."/>
            <person name="Barrangou R."/>
            <person name="Klaenhammer T.R."/>
            <person name="Caufield P.W."/>
            <person name="Cui Y."/>
            <person name="Zhang H."/>
            <person name="O'Toole P.W."/>
        </authorList>
    </citation>
    <scope>NUCLEOTIDE SEQUENCE [LARGE SCALE GENOMIC DNA]</scope>
    <source>
        <strain evidence="4 5">DSM 20634</strain>
    </source>
</reference>
<feature type="domain" description="Response regulatory" evidence="2">
    <location>
        <begin position="2"/>
        <end position="116"/>
    </location>
</feature>
<dbReference type="PANTHER" id="PTHR37299">
    <property type="entry name" value="TRANSCRIPTIONAL REGULATOR-RELATED"/>
    <property type="match status" value="1"/>
</dbReference>
<accession>A0A0R2A4R3</accession>
<dbReference type="Gene3D" id="2.20.25.10">
    <property type="match status" value="1"/>
</dbReference>
<keyword evidence="1" id="KW-0597">Phosphoprotein</keyword>
<evidence type="ECO:0000259" key="2">
    <source>
        <dbReference type="PROSITE" id="PS50110"/>
    </source>
</evidence>
<dbReference type="SUPFAM" id="SSF52172">
    <property type="entry name" value="CheY-like"/>
    <property type="match status" value="1"/>
</dbReference>
<dbReference type="Gene3D" id="2.40.50.40">
    <property type="match status" value="1"/>
</dbReference>
<dbReference type="Proteomes" id="UP000051733">
    <property type="component" value="Unassembled WGS sequence"/>
</dbReference>
<evidence type="ECO:0000313" key="5">
    <source>
        <dbReference type="Proteomes" id="UP000051733"/>
    </source>
</evidence>
<dbReference type="Pfam" id="PF04397">
    <property type="entry name" value="LytTR"/>
    <property type="match status" value="1"/>
</dbReference>
<protein>
    <submittedName>
        <fullName evidence="4">Two-component system, LytT family, response regulator LytT</fullName>
    </submittedName>
</protein>
<feature type="domain" description="HTH LytTR-type" evidence="3">
    <location>
        <begin position="132"/>
        <end position="236"/>
    </location>
</feature>
<dbReference type="RefSeq" id="WP_057778085.1">
    <property type="nucleotide sequence ID" value="NZ_AYYY01000014.1"/>
</dbReference>
<evidence type="ECO:0000313" key="4">
    <source>
        <dbReference type="EMBL" id="KRM62045.1"/>
    </source>
</evidence>
<organism evidence="4 5">
    <name type="scientific">Paucilactobacillus vaccinostercus DSM 20634</name>
    <dbReference type="NCBI Taxonomy" id="1423813"/>
    <lineage>
        <taxon>Bacteria</taxon>
        <taxon>Bacillati</taxon>
        <taxon>Bacillota</taxon>
        <taxon>Bacilli</taxon>
        <taxon>Lactobacillales</taxon>
        <taxon>Lactobacillaceae</taxon>
        <taxon>Paucilactobacillus</taxon>
    </lineage>
</organism>
<dbReference type="PROSITE" id="PS50930">
    <property type="entry name" value="HTH_LYTTR"/>
    <property type="match status" value="1"/>
</dbReference>
<evidence type="ECO:0000259" key="3">
    <source>
        <dbReference type="PROSITE" id="PS50930"/>
    </source>
</evidence>
<dbReference type="PROSITE" id="PS50110">
    <property type="entry name" value="RESPONSE_REGULATORY"/>
    <property type="match status" value="1"/>
</dbReference>
<dbReference type="Pfam" id="PF00072">
    <property type="entry name" value="Response_reg"/>
    <property type="match status" value="1"/>
</dbReference>
<dbReference type="OrthoDB" id="9809318at2"/>
<feature type="modified residue" description="4-aspartylphosphate" evidence="1">
    <location>
        <position position="53"/>
    </location>
</feature>
<dbReference type="PANTHER" id="PTHR37299:SF1">
    <property type="entry name" value="STAGE 0 SPORULATION PROTEIN A HOMOLOG"/>
    <property type="match status" value="1"/>
</dbReference>
<dbReference type="GO" id="GO:0003677">
    <property type="term" value="F:DNA binding"/>
    <property type="evidence" value="ECO:0007669"/>
    <property type="project" value="InterPro"/>
</dbReference>
<dbReference type="GO" id="GO:0000156">
    <property type="term" value="F:phosphorelay response regulator activity"/>
    <property type="evidence" value="ECO:0007669"/>
    <property type="project" value="InterPro"/>
</dbReference>
<dbReference type="EMBL" id="AYYY01000014">
    <property type="protein sequence ID" value="KRM62045.1"/>
    <property type="molecule type" value="Genomic_DNA"/>
</dbReference>
<proteinExistence type="predicted"/>
<dbReference type="InterPro" id="IPR007492">
    <property type="entry name" value="LytTR_DNA-bd_dom"/>
</dbReference>
<evidence type="ECO:0000256" key="1">
    <source>
        <dbReference type="PROSITE-ProRule" id="PRU00169"/>
    </source>
</evidence>
<dbReference type="InterPro" id="IPR001789">
    <property type="entry name" value="Sig_transdc_resp-reg_receiver"/>
</dbReference>
<sequence>MQILIVDDEPLAREELRYLLEQNQHVSQIFEAADVATAQRQLMNQQVDLVFLDIQLGADNGFTLAKRLKDISARPRIIFATAYDQYALDAFNANALDYILKPFEQSRVDEAIQKGLSTQQKVPNFQDHNPRISITSEDKTNIINKTDIIYAFVEQGALIIQTTSARYQTRQTLVHLQNQLDPHRFMQVHRSYIVNLDQVFQTEPSFNHTYELTMVNGDKIPVGRAYVAAMKTALGM</sequence>